<dbReference type="Pfam" id="PF23140">
    <property type="entry name" value="Gp80"/>
    <property type="match status" value="1"/>
</dbReference>
<accession>A0A1G9ISI2</accession>
<protein>
    <submittedName>
        <fullName evidence="1">Uncharacterized protein</fullName>
    </submittedName>
</protein>
<keyword evidence="2" id="KW-1185">Reference proteome</keyword>
<organism evidence="1 2">
    <name type="scientific">Streptomyces indicus</name>
    <dbReference type="NCBI Taxonomy" id="417292"/>
    <lineage>
        <taxon>Bacteria</taxon>
        <taxon>Bacillati</taxon>
        <taxon>Actinomycetota</taxon>
        <taxon>Actinomycetes</taxon>
        <taxon>Kitasatosporales</taxon>
        <taxon>Streptomycetaceae</taxon>
        <taxon>Streptomyces</taxon>
    </lineage>
</organism>
<proteinExistence type="predicted"/>
<dbReference type="Proteomes" id="UP000199155">
    <property type="component" value="Unassembled WGS sequence"/>
</dbReference>
<dbReference type="RefSeq" id="WP_093617544.1">
    <property type="nucleotide sequence ID" value="NZ_FNFF01000025.1"/>
</dbReference>
<evidence type="ECO:0000313" key="1">
    <source>
        <dbReference type="EMBL" id="SDL28137.1"/>
    </source>
</evidence>
<reference evidence="1 2" key="1">
    <citation type="submission" date="2016-10" db="EMBL/GenBank/DDBJ databases">
        <authorList>
            <person name="de Groot N.N."/>
        </authorList>
    </citation>
    <scope>NUCLEOTIDE SEQUENCE [LARGE SCALE GENOMIC DNA]</scope>
    <source>
        <strain evidence="1 2">CGMCC 4.5727</strain>
    </source>
</reference>
<dbReference type="EMBL" id="FNFF01000025">
    <property type="protein sequence ID" value="SDL28137.1"/>
    <property type="molecule type" value="Genomic_DNA"/>
</dbReference>
<name>A0A1G9ISI2_9ACTN</name>
<dbReference type="OrthoDB" id="4219741at2"/>
<sequence>MADNLTNTAESLLLNWLHGVGTPTRPTTPLKVALVTVNGTDAAAGTEVTGGSYARQNITLTSSTGGSGVSNDADILFTGMPATTIVGIEVWDSAGTPVRLWHGPLAASKTVAANDEFKLAAGDVDLAIG</sequence>
<gene>
    <name evidence="1" type="ORF">SAMN05421806_12544</name>
</gene>
<dbReference type="STRING" id="417292.SAMN05421806_12544"/>
<dbReference type="InterPro" id="IPR056908">
    <property type="entry name" value="Gp80-like"/>
</dbReference>
<dbReference type="AlphaFoldDB" id="A0A1G9ISI2"/>
<evidence type="ECO:0000313" key="2">
    <source>
        <dbReference type="Proteomes" id="UP000199155"/>
    </source>
</evidence>